<organism evidence="1 2">
    <name type="scientific">Cohnella endophytica</name>
    <dbReference type="NCBI Taxonomy" id="2419778"/>
    <lineage>
        <taxon>Bacteria</taxon>
        <taxon>Bacillati</taxon>
        <taxon>Bacillota</taxon>
        <taxon>Bacilli</taxon>
        <taxon>Bacillales</taxon>
        <taxon>Paenibacillaceae</taxon>
        <taxon>Cohnella</taxon>
    </lineage>
</organism>
<evidence type="ECO:0000313" key="2">
    <source>
        <dbReference type="Proteomes" id="UP000282076"/>
    </source>
</evidence>
<dbReference type="OrthoDB" id="2966456at2"/>
<name>A0A494Y5Q0_9BACL</name>
<proteinExistence type="predicted"/>
<comment type="caution">
    <text evidence="1">The sequence shown here is derived from an EMBL/GenBank/DDBJ whole genome shotgun (WGS) entry which is preliminary data.</text>
</comment>
<dbReference type="AlphaFoldDB" id="A0A494Y5Q0"/>
<protein>
    <submittedName>
        <fullName evidence="1">Uncharacterized protein</fullName>
    </submittedName>
</protein>
<reference evidence="1 2" key="1">
    <citation type="submission" date="2018-10" db="EMBL/GenBank/DDBJ databases">
        <title>Cohnella sp. M2MS4P-1, whole genome shotgun sequence.</title>
        <authorList>
            <person name="Tuo L."/>
        </authorList>
    </citation>
    <scope>NUCLEOTIDE SEQUENCE [LARGE SCALE GENOMIC DNA]</scope>
    <source>
        <strain evidence="1 2">M2MS4P-1</strain>
    </source>
</reference>
<accession>A0A494Y5Q0</accession>
<dbReference type="EMBL" id="RBZM01000004">
    <property type="protein sequence ID" value="RKP55250.1"/>
    <property type="molecule type" value="Genomic_DNA"/>
</dbReference>
<keyword evidence="2" id="KW-1185">Reference proteome</keyword>
<dbReference type="Proteomes" id="UP000282076">
    <property type="component" value="Unassembled WGS sequence"/>
</dbReference>
<gene>
    <name evidence="1" type="ORF">D7Z26_08555</name>
</gene>
<evidence type="ECO:0000313" key="1">
    <source>
        <dbReference type="EMBL" id="RKP55250.1"/>
    </source>
</evidence>
<dbReference type="RefSeq" id="WP_120975832.1">
    <property type="nucleotide sequence ID" value="NZ_RBZM01000004.1"/>
</dbReference>
<sequence length="166" mass="18509">MEIQRMIGLEMILPEGKPPGFYAHIVKGIADSSPPYDRFKELLIYESEAQLPQALEVLEHYRVPSEHVALLLLPADLIEQGDLYEDYAIVTRNGNAFIDLSLTAVFALNAAKPEAEAAPALLQLKEHLVASLTVDGEKLHLVDRQLAELAERIAKAYGCGLRWLYE</sequence>